<evidence type="ECO:0000256" key="4">
    <source>
        <dbReference type="ARBA" id="ARBA00023163"/>
    </source>
</evidence>
<dbReference type="Gene3D" id="1.10.10.10">
    <property type="entry name" value="Winged helix-like DNA-binding domain superfamily/Winged helix DNA-binding domain"/>
    <property type="match status" value="1"/>
</dbReference>
<dbReference type="SUPFAM" id="SSF88946">
    <property type="entry name" value="Sigma2 domain of RNA polymerase sigma factors"/>
    <property type="match status" value="1"/>
</dbReference>
<dbReference type="GO" id="GO:0003677">
    <property type="term" value="F:DNA binding"/>
    <property type="evidence" value="ECO:0007669"/>
    <property type="project" value="InterPro"/>
</dbReference>
<dbReference type="SUPFAM" id="SSF88659">
    <property type="entry name" value="Sigma3 and sigma4 domains of RNA polymerase sigma factors"/>
    <property type="match status" value="1"/>
</dbReference>
<dbReference type="InterPro" id="IPR014284">
    <property type="entry name" value="RNA_pol_sigma-70_dom"/>
</dbReference>
<gene>
    <name evidence="6" type="ORF">MNBD_BACTEROID01-1882</name>
</gene>
<dbReference type="InterPro" id="IPR013325">
    <property type="entry name" value="RNA_pol_sigma_r2"/>
</dbReference>
<keyword evidence="4" id="KW-0804">Transcription</keyword>
<dbReference type="AlphaFoldDB" id="A0A3B0U9T6"/>
<dbReference type="PANTHER" id="PTHR43133">
    <property type="entry name" value="RNA POLYMERASE ECF-TYPE SIGMA FACTO"/>
    <property type="match status" value="1"/>
</dbReference>
<dbReference type="GO" id="GO:0006352">
    <property type="term" value="P:DNA-templated transcription initiation"/>
    <property type="evidence" value="ECO:0007669"/>
    <property type="project" value="InterPro"/>
</dbReference>
<sequence>MDYWEIIWNDFKNGSSHAFEKIYYKYIDVLYRYGSKITHDKDIVKDCIQQLFLELYSSRKNLANPKNLEFYLLKALKRIIIHRINNDMKQGHLPGTDSFAFNVEFDFDDEISKSERQESKMQLLKDVLHSLSSKKKELLFLKFYSELKNDQIASMLDMKPATVQKQIYRILTQLQVKFQGRFMES</sequence>
<dbReference type="InterPro" id="IPR013249">
    <property type="entry name" value="RNA_pol_sigma70_r4_t2"/>
</dbReference>
<dbReference type="InterPro" id="IPR013324">
    <property type="entry name" value="RNA_pol_sigma_r3/r4-like"/>
</dbReference>
<evidence type="ECO:0000256" key="2">
    <source>
        <dbReference type="ARBA" id="ARBA00023015"/>
    </source>
</evidence>
<dbReference type="InterPro" id="IPR036388">
    <property type="entry name" value="WH-like_DNA-bd_sf"/>
</dbReference>
<proteinExistence type="inferred from homology"/>
<dbReference type="EMBL" id="UOEP01000189">
    <property type="protein sequence ID" value="VAW23232.1"/>
    <property type="molecule type" value="Genomic_DNA"/>
</dbReference>
<evidence type="ECO:0000256" key="3">
    <source>
        <dbReference type="ARBA" id="ARBA00023082"/>
    </source>
</evidence>
<organism evidence="6">
    <name type="scientific">hydrothermal vent metagenome</name>
    <dbReference type="NCBI Taxonomy" id="652676"/>
    <lineage>
        <taxon>unclassified sequences</taxon>
        <taxon>metagenomes</taxon>
        <taxon>ecological metagenomes</taxon>
    </lineage>
</organism>
<name>A0A3B0U9T6_9ZZZZ</name>
<evidence type="ECO:0000313" key="6">
    <source>
        <dbReference type="EMBL" id="VAW23232.1"/>
    </source>
</evidence>
<dbReference type="Pfam" id="PF08281">
    <property type="entry name" value="Sigma70_r4_2"/>
    <property type="match status" value="1"/>
</dbReference>
<dbReference type="GO" id="GO:0016987">
    <property type="term" value="F:sigma factor activity"/>
    <property type="evidence" value="ECO:0007669"/>
    <property type="project" value="UniProtKB-KW"/>
</dbReference>
<dbReference type="NCBIfam" id="TIGR02937">
    <property type="entry name" value="sigma70-ECF"/>
    <property type="match status" value="1"/>
</dbReference>
<keyword evidence="3" id="KW-0731">Sigma factor</keyword>
<dbReference type="Gene3D" id="1.10.1740.10">
    <property type="match status" value="1"/>
</dbReference>
<evidence type="ECO:0000259" key="5">
    <source>
        <dbReference type="Pfam" id="PF08281"/>
    </source>
</evidence>
<feature type="domain" description="RNA polymerase sigma factor 70 region 4 type 2" evidence="5">
    <location>
        <begin position="122"/>
        <end position="174"/>
    </location>
</feature>
<dbReference type="PANTHER" id="PTHR43133:SF46">
    <property type="entry name" value="RNA POLYMERASE SIGMA-70 FACTOR ECF SUBFAMILY"/>
    <property type="match status" value="1"/>
</dbReference>
<comment type="similarity">
    <text evidence="1">Belongs to the sigma-70 factor family. ECF subfamily.</text>
</comment>
<evidence type="ECO:0000256" key="1">
    <source>
        <dbReference type="ARBA" id="ARBA00010641"/>
    </source>
</evidence>
<accession>A0A3B0U9T6</accession>
<keyword evidence="2" id="KW-0805">Transcription regulation</keyword>
<reference evidence="6" key="1">
    <citation type="submission" date="2018-06" db="EMBL/GenBank/DDBJ databases">
        <authorList>
            <person name="Zhirakovskaya E."/>
        </authorList>
    </citation>
    <scope>NUCLEOTIDE SEQUENCE</scope>
</reference>
<protein>
    <recommendedName>
        <fullName evidence="5">RNA polymerase sigma factor 70 region 4 type 2 domain-containing protein</fullName>
    </recommendedName>
</protein>
<dbReference type="InterPro" id="IPR039425">
    <property type="entry name" value="RNA_pol_sigma-70-like"/>
</dbReference>